<feature type="domain" description="Reverse transcriptase" evidence="1">
    <location>
        <begin position="1"/>
        <end position="163"/>
    </location>
</feature>
<dbReference type="SUPFAM" id="SSF56672">
    <property type="entry name" value="DNA/RNA polymerases"/>
    <property type="match status" value="1"/>
</dbReference>
<dbReference type="Pfam" id="PF00078">
    <property type="entry name" value="RVT_1"/>
    <property type="match status" value="1"/>
</dbReference>
<dbReference type="Proteomes" id="UP000813463">
    <property type="component" value="Chromosome 2"/>
</dbReference>
<evidence type="ECO:0000313" key="3">
    <source>
        <dbReference type="RefSeq" id="XP_056692016.1"/>
    </source>
</evidence>
<dbReference type="PANTHER" id="PTHR33116">
    <property type="entry name" value="REVERSE TRANSCRIPTASE ZINC-BINDING DOMAIN-CONTAINING PROTEIN-RELATED-RELATED"/>
    <property type="match status" value="1"/>
</dbReference>
<evidence type="ECO:0000313" key="2">
    <source>
        <dbReference type="Proteomes" id="UP000813463"/>
    </source>
</evidence>
<reference evidence="2" key="1">
    <citation type="journal article" date="2021" name="Nat. Commun.">
        <title>Genomic analyses provide insights into spinach domestication and the genetic basis of agronomic traits.</title>
        <authorList>
            <person name="Cai X."/>
            <person name="Sun X."/>
            <person name="Xu C."/>
            <person name="Sun H."/>
            <person name="Wang X."/>
            <person name="Ge C."/>
            <person name="Zhang Z."/>
            <person name="Wang Q."/>
            <person name="Fei Z."/>
            <person name="Jiao C."/>
            <person name="Wang Q."/>
        </authorList>
    </citation>
    <scope>NUCLEOTIDE SEQUENCE [LARGE SCALE GENOMIC DNA]</scope>
    <source>
        <strain evidence="2">cv. Varoflay</strain>
    </source>
</reference>
<name>A0ABM3R8S2_SPIOL</name>
<sequence>MVVQDLVKQYGRKSAKPSCMMKIDLQKAYDTVDWDFLQEMLVQLCFPVAFVALVMECVTTPKFSLMLNGTMHGFFKSKRGLRQGDPMSPLLFVICMEYLSRILYKMSELSQFQFHPRCKELKLTHLCFADDLILCSKGEFPSVYLLLQAFKLFSNSSGLLANK</sequence>
<dbReference type="PROSITE" id="PS50878">
    <property type="entry name" value="RT_POL"/>
    <property type="match status" value="1"/>
</dbReference>
<proteinExistence type="predicted"/>
<dbReference type="InterPro" id="IPR043502">
    <property type="entry name" value="DNA/RNA_pol_sf"/>
</dbReference>
<protein>
    <submittedName>
        <fullName evidence="3">Secreted RxLR effector protein 78-like</fullName>
    </submittedName>
</protein>
<dbReference type="RefSeq" id="XP_056692016.1">
    <property type="nucleotide sequence ID" value="XM_056836038.1"/>
</dbReference>
<organism evidence="2 3">
    <name type="scientific">Spinacia oleracea</name>
    <name type="common">Spinach</name>
    <dbReference type="NCBI Taxonomy" id="3562"/>
    <lineage>
        <taxon>Eukaryota</taxon>
        <taxon>Viridiplantae</taxon>
        <taxon>Streptophyta</taxon>
        <taxon>Embryophyta</taxon>
        <taxon>Tracheophyta</taxon>
        <taxon>Spermatophyta</taxon>
        <taxon>Magnoliopsida</taxon>
        <taxon>eudicotyledons</taxon>
        <taxon>Gunneridae</taxon>
        <taxon>Pentapetalae</taxon>
        <taxon>Caryophyllales</taxon>
        <taxon>Chenopodiaceae</taxon>
        <taxon>Chenopodioideae</taxon>
        <taxon>Anserineae</taxon>
        <taxon>Spinacia</taxon>
    </lineage>
</organism>
<reference evidence="3" key="2">
    <citation type="submission" date="2025-08" db="UniProtKB">
        <authorList>
            <consortium name="RefSeq"/>
        </authorList>
    </citation>
    <scope>IDENTIFICATION</scope>
    <source>
        <tissue evidence="3">Leaf</tissue>
    </source>
</reference>
<dbReference type="GeneID" id="130467513"/>
<accession>A0ABM3R8S2</accession>
<gene>
    <name evidence="3" type="primary">LOC130467513</name>
</gene>
<keyword evidence="2" id="KW-1185">Reference proteome</keyword>
<dbReference type="PANTHER" id="PTHR33116:SF84">
    <property type="entry name" value="RNA-DIRECTED DNA POLYMERASE"/>
    <property type="match status" value="1"/>
</dbReference>
<evidence type="ECO:0000259" key="1">
    <source>
        <dbReference type="PROSITE" id="PS50878"/>
    </source>
</evidence>
<dbReference type="InterPro" id="IPR000477">
    <property type="entry name" value="RT_dom"/>
</dbReference>